<evidence type="ECO:0000313" key="2">
    <source>
        <dbReference type="EMBL" id="KHG06533.1"/>
    </source>
</evidence>
<comment type="caution">
    <text evidence="2">The sequence shown here is derived from an EMBL/GenBank/DDBJ whole genome shotgun (WGS) entry which is preliminary data.</text>
</comment>
<protein>
    <submittedName>
        <fullName evidence="2">Uncharacterized protein</fullName>
    </submittedName>
</protein>
<reference evidence="2" key="1">
    <citation type="submission" date="2014-09" db="EMBL/GenBank/DDBJ databases">
        <title>G. arboreum L. cv. AKA8401 A2 genome assembly version 1.0.</title>
        <authorList>
            <person name="Mudge J."/>
            <person name="Ramaraj T."/>
            <person name="Lindquist I.E."/>
            <person name="Bharti A.K."/>
            <person name="Sundararajan A."/>
            <person name="Cameron C.T."/>
            <person name="Woodward J.E."/>
            <person name="May G.D."/>
            <person name="Brubaker C."/>
            <person name="Broadhvest J."/>
            <person name="Wilkins T.A."/>
        </authorList>
    </citation>
    <scope>NUCLEOTIDE SEQUENCE</scope>
</reference>
<gene>
    <name evidence="1" type="ORF">F383_32135</name>
    <name evidence="2" type="ORF">F383_33412</name>
</gene>
<dbReference type="EMBL" id="JRRC01444334">
    <property type="protein sequence ID" value="KHG06137.1"/>
    <property type="molecule type" value="Genomic_DNA"/>
</dbReference>
<dbReference type="EMBL" id="JRRC01454095">
    <property type="protein sequence ID" value="KHG06533.1"/>
    <property type="molecule type" value="Genomic_DNA"/>
</dbReference>
<sequence>MTCDPNMRKYAICANELGIYEMDMNYEVCDSI</sequence>
<accession>A0A0B0MWN7</accession>
<keyword evidence="3" id="KW-1185">Reference proteome</keyword>
<organism evidence="2 3">
    <name type="scientific">Gossypium arboreum</name>
    <name type="common">Tree cotton</name>
    <name type="synonym">Gossypium nanking</name>
    <dbReference type="NCBI Taxonomy" id="29729"/>
    <lineage>
        <taxon>Eukaryota</taxon>
        <taxon>Viridiplantae</taxon>
        <taxon>Streptophyta</taxon>
        <taxon>Embryophyta</taxon>
        <taxon>Tracheophyta</taxon>
        <taxon>Spermatophyta</taxon>
        <taxon>Magnoliopsida</taxon>
        <taxon>eudicotyledons</taxon>
        <taxon>Gunneridae</taxon>
        <taxon>Pentapetalae</taxon>
        <taxon>rosids</taxon>
        <taxon>malvids</taxon>
        <taxon>Malvales</taxon>
        <taxon>Malvaceae</taxon>
        <taxon>Malvoideae</taxon>
        <taxon>Gossypium</taxon>
    </lineage>
</organism>
<dbReference type="Proteomes" id="UP000032142">
    <property type="component" value="Unassembled WGS sequence"/>
</dbReference>
<proteinExistence type="predicted"/>
<name>A0A0B0MWN7_GOSAR</name>
<evidence type="ECO:0000313" key="1">
    <source>
        <dbReference type="EMBL" id="KHG06137.1"/>
    </source>
</evidence>
<reference evidence="3" key="2">
    <citation type="submission" date="2014-09" db="EMBL/GenBank/DDBJ databases">
        <authorList>
            <person name="Mudge J."/>
            <person name="Ramaraj T."/>
            <person name="Lindquist I.E."/>
            <person name="Bharti A.K."/>
            <person name="Sundararajan A."/>
            <person name="Cameron C.T."/>
            <person name="Woodward J.E."/>
            <person name="May G.D."/>
            <person name="Brubaker C."/>
            <person name="Broadhvest J."/>
            <person name="Wilkins T.A."/>
        </authorList>
    </citation>
    <scope>NUCLEOTIDE SEQUENCE</scope>
    <source>
        <strain evidence="3">cv. AKA8401</strain>
    </source>
</reference>
<dbReference type="AlphaFoldDB" id="A0A0B0MWN7"/>
<evidence type="ECO:0000313" key="3">
    <source>
        <dbReference type="Proteomes" id="UP000032142"/>
    </source>
</evidence>